<accession>M7B242</accession>
<proteinExistence type="predicted"/>
<gene>
    <name evidence="2" type="ORF">UY3_11743</name>
</gene>
<protein>
    <submittedName>
        <fullName evidence="2">Uncharacterized protein</fullName>
    </submittedName>
</protein>
<name>M7B242_CHEMY</name>
<dbReference type="EMBL" id="KB546796">
    <property type="protein sequence ID" value="EMP31134.1"/>
    <property type="molecule type" value="Genomic_DNA"/>
</dbReference>
<reference evidence="3" key="1">
    <citation type="journal article" date="2013" name="Nat. Genet.">
        <title>The draft genomes of soft-shell turtle and green sea turtle yield insights into the development and evolution of the turtle-specific body plan.</title>
        <authorList>
            <person name="Wang Z."/>
            <person name="Pascual-Anaya J."/>
            <person name="Zadissa A."/>
            <person name="Li W."/>
            <person name="Niimura Y."/>
            <person name="Huang Z."/>
            <person name="Li C."/>
            <person name="White S."/>
            <person name="Xiong Z."/>
            <person name="Fang D."/>
            <person name="Wang B."/>
            <person name="Ming Y."/>
            <person name="Chen Y."/>
            <person name="Zheng Y."/>
            <person name="Kuraku S."/>
            <person name="Pignatelli M."/>
            <person name="Herrero J."/>
            <person name="Beal K."/>
            <person name="Nozawa M."/>
            <person name="Li Q."/>
            <person name="Wang J."/>
            <person name="Zhang H."/>
            <person name="Yu L."/>
            <person name="Shigenobu S."/>
            <person name="Wang J."/>
            <person name="Liu J."/>
            <person name="Flicek P."/>
            <person name="Searle S."/>
            <person name="Wang J."/>
            <person name="Kuratani S."/>
            <person name="Yin Y."/>
            <person name="Aken B."/>
            <person name="Zhang G."/>
            <person name="Irie N."/>
        </authorList>
    </citation>
    <scope>NUCLEOTIDE SEQUENCE [LARGE SCALE GENOMIC DNA]</scope>
</reference>
<organism evidence="2 3">
    <name type="scientific">Chelonia mydas</name>
    <name type="common">Green sea-turtle</name>
    <name type="synonym">Chelonia agassizi</name>
    <dbReference type="NCBI Taxonomy" id="8469"/>
    <lineage>
        <taxon>Eukaryota</taxon>
        <taxon>Metazoa</taxon>
        <taxon>Chordata</taxon>
        <taxon>Craniata</taxon>
        <taxon>Vertebrata</taxon>
        <taxon>Euteleostomi</taxon>
        <taxon>Archelosauria</taxon>
        <taxon>Testudinata</taxon>
        <taxon>Testudines</taxon>
        <taxon>Cryptodira</taxon>
        <taxon>Durocryptodira</taxon>
        <taxon>Americhelydia</taxon>
        <taxon>Chelonioidea</taxon>
        <taxon>Cheloniidae</taxon>
        <taxon>Chelonia</taxon>
    </lineage>
</organism>
<feature type="region of interest" description="Disordered" evidence="1">
    <location>
        <begin position="104"/>
        <end position="124"/>
    </location>
</feature>
<sequence length="300" mass="32733">MLWASPGCGSPFQANGGCRKGRPEHPLARAASRSPHWPGTVNRGQWELQLVEPEGAAGYRILTGPAVQMLPPTVLHNFPVAANEARGKLKGEIQIWGSGVTIPPQVEMNNPKTSDSRSHSRTGPCVELCRDTDYANVALDELFIGTNRKALWNGMESLTPSHLSNEPKPSQKKLPPLTYEKAVQAVSDQGELKADGRRSTMVYSKAVMTDPSVEHYTQPPRLTFSLHLSPMLAADPAMNGIVSIENASDMCQKASPSALAQVTLWRLSIQLRDQGPMDTSLSQTPFQCCYESLPAQDKIH</sequence>
<feature type="region of interest" description="Disordered" evidence="1">
    <location>
        <begin position="1"/>
        <end position="39"/>
    </location>
</feature>
<evidence type="ECO:0000313" key="3">
    <source>
        <dbReference type="Proteomes" id="UP000031443"/>
    </source>
</evidence>
<evidence type="ECO:0000313" key="2">
    <source>
        <dbReference type="EMBL" id="EMP31134.1"/>
    </source>
</evidence>
<keyword evidence="3" id="KW-1185">Reference proteome</keyword>
<dbReference type="AlphaFoldDB" id="M7B242"/>
<evidence type="ECO:0000256" key="1">
    <source>
        <dbReference type="SAM" id="MobiDB-lite"/>
    </source>
</evidence>
<dbReference type="Proteomes" id="UP000031443">
    <property type="component" value="Unassembled WGS sequence"/>
</dbReference>